<protein>
    <recommendedName>
        <fullName evidence="3">AMP-dependent synthetase/ligase domain-containing protein</fullName>
    </recommendedName>
</protein>
<dbReference type="SUPFAM" id="SSF56801">
    <property type="entry name" value="Acetyl-CoA synthetase-like"/>
    <property type="match status" value="1"/>
</dbReference>
<dbReference type="EMBL" id="JAAAPU010000114">
    <property type="protein sequence ID" value="KAF4202160.1"/>
    <property type="molecule type" value="Genomic_DNA"/>
</dbReference>
<sequence>MVNSAVEADEAPIFDEGIELNIEQAALRVVDPFSHILRQMCRADMASMKIRDLDAMTAGDLRHVWAWNARSVSRYALKTAIISWDGELTYTQWDTLSAPLAHHLIRRGVRPGDVLPLIFKESMAGLALCASSTAPLVSLITGQKPPVVQKETSSRATLIDDLLRGQSFEEPMQPTLTDLRSTGSTVFLAGSTGFLETQILHYTLTKRAFDKVVLLIYRNTPNQTLASHDNIASAMAGQRASGVYMWNRAYRLPHKQLSVADGELSVADGELSVVPG</sequence>
<dbReference type="Proteomes" id="UP000649114">
    <property type="component" value="Unassembled WGS sequence"/>
</dbReference>
<comment type="caution">
    <text evidence="1">The sequence shown here is derived from an EMBL/GenBank/DDBJ whole genome shotgun (WGS) entry which is preliminary data.</text>
</comment>
<evidence type="ECO:0008006" key="3">
    <source>
        <dbReference type="Google" id="ProtNLM"/>
    </source>
</evidence>
<dbReference type="Gene3D" id="3.40.50.12780">
    <property type="entry name" value="N-terminal domain of ligase-like"/>
    <property type="match status" value="1"/>
</dbReference>
<organism evidence="1 2">
    <name type="scientific">Aspergillus lentulus</name>
    <dbReference type="NCBI Taxonomy" id="293939"/>
    <lineage>
        <taxon>Eukaryota</taxon>
        <taxon>Fungi</taxon>
        <taxon>Dikarya</taxon>
        <taxon>Ascomycota</taxon>
        <taxon>Pezizomycotina</taxon>
        <taxon>Eurotiomycetes</taxon>
        <taxon>Eurotiomycetidae</taxon>
        <taxon>Eurotiales</taxon>
        <taxon>Aspergillaceae</taxon>
        <taxon>Aspergillus</taxon>
        <taxon>Aspergillus subgen. Fumigati</taxon>
    </lineage>
</organism>
<dbReference type="InterPro" id="IPR042099">
    <property type="entry name" value="ANL_N_sf"/>
</dbReference>
<reference evidence="1" key="2">
    <citation type="submission" date="2020-04" db="EMBL/GenBank/DDBJ databases">
        <authorList>
            <person name="Santos R.A.C."/>
            <person name="Steenwyk J.L."/>
            <person name="Rivero-Menendez O."/>
            <person name="Mead M.E."/>
            <person name="Silva L.P."/>
            <person name="Bastos R.W."/>
            <person name="Alastruey-Izquierdo A."/>
            <person name="Goldman G.H."/>
            <person name="Rokas A."/>
        </authorList>
    </citation>
    <scope>NUCLEOTIDE SEQUENCE</scope>
    <source>
        <strain evidence="1">CNM-CM8927</strain>
    </source>
</reference>
<evidence type="ECO:0000313" key="2">
    <source>
        <dbReference type="Proteomes" id="UP000649114"/>
    </source>
</evidence>
<gene>
    <name evidence="1" type="ORF">CNMCM8927_000589</name>
</gene>
<evidence type="ECO:0000313" key="1">
    <source>
        <dbReference type="EMBL" id="KAF4202160.1"/>
    </source>
</evidence>
<accession>A0AAN5YK75</accession>
<proteinExistence type="predicted"/>
<dbReference type="AlphaFoldDB" id="A0AAN5YK75"/>
<reference evidence="1" key="1">
    <citation type="journal article" date="2020" name="bioRxiv">
        <title>Genomic and phenotypic heterogeneity of clinical isolates of the human pathogens Aspergillus fumigatus, Aspergillus lentulus and Aspergillus fumigatiaffinis.</title>
        <authorList>
            <person name="dos Santos R.A.C."/>
            <person name="Steenwyk J.L."/>
            <person name="Rivero-Menendez O."/>
            <person name="Mead M.E."/>
            <person name="Silva L.P."/>
            <person name="Bastos R.W."/>
            <person name="Alastruey-Izquierdo A."/>
            <person name="Goldman G.H."/>
            <person name="Rokas A."/>
        </authorList>
    </citation>
    <scope>NUCLEOTIDE SEQUENCE</scope>
    <source>
        <strain evidence="1">CNM-CM8927</strain>
    </source>
</reference>
<name>A0AAN5YK75_ASPLE</name>